<reference evidence="5 6" key="1">
    <citation type="submission" date="2017-07" db="EMBL/GenBank/DDBJ databases">
        <title>Draft whole genome sequences of clinical Proprionibacteriaceae strains.</title>
        <authorList>
            <person name="Bernier A.-M."/>
            <person name="Bernard K."/>
            <person name="Domingo M.-C."/>
        </authorList>
    </citation>
    <scope>NUCLEOTIDE SEQUENCE [LARGE SCALE GENOMIC DNA]</scope>
    <source>
        <strain evidence="5 6">NML 160184</strain>
    </source>
</reference>
<dbReference type="PANTHER" id="PTHR30146:SF138">
    <property type="entry name" value="TRANSCRIPTIONAL REGULATORY PROTEIN"/>
    <property type="match status" value="1"/>
</dbReference>
<keyword evidence="3" id="KW-0804">Transcription</keyword>
<dbReference type="InterPro" id="IPR010982">
    <property type="entry name" value="Lambda_DNA-bd_dom_sf"/>
</dbReference>
<dbReference type="InterPro" id="IPR046335">
    <property type="entry name" value="LacI/GalR-like_sensor"/>
</dbReference>
<evidence type="ECO:0000256" key="1">
    <source>
        <dbReference type="ARBA" id="ARBA00023015"/>
    </source>
</evidence>
<accession>A0A255E740</accession>
<dbReference type="SUPFAM" id="SSF47413">
    <property type="entry name" value="lambda repressor-like DNA-binding domains"/>
    <property type="match status" value="1"/>
</dbReference>
<dbReference type="GO" id="GO:0003700">
    <property type="term" value="F:DNA-binding transcription factor activity"/>
    <property type="evidence" value="ECO:0007669"/>
    <property type="project" value="TreeGrafter"/>
</dbReference>
<dbReference type="EMBL" id="NMVI01000025">
    <property type="protein sequence ID" value="OYN85212.1"/>
    <property type="molecule type" value="Genomic_DNA"/>
</dbReference>
<dbReference type="Pfam" id="PF00356">
    <property type="entry name" value="LacI"/>
    <property type="match status" value="1"/>
</dbReference>
<dbReference type="SUPFAM" id="SSF53822">
    <property type="entry name" value="Periplasmic binding protein-like I"/>
    <property type="match status" value="1"/>
</dbReference>
<evidence type="ECO:0000313" key="5">
    <source>
        <dbReference type="EMBL" id="OYN85212.1"/>
    </source>
</evidence>
<dbReference type="Gene3D" id="3.40.50.2300">
    <property type="match status" value="2"/>
</dbReference>
<proteinExistence type="predicted"/>
<keyword evidence="1" id="KW-0805">Transcription regulation</keyword>
<evidence type="ECO:0000256" key="2">
    <source>
        <dbReference type="ARBA" id="ARBA00023125"/>
    </source>
</evidence>
<feature type="domain" description="HTH lacI-type" evidence="4">
    <location>
        <begin position="3"/>
        <end position="57"/>
    </location>
</feature>
<dbReference type="PROSITE" id="PS50932">
    <property type="entry name" value="HTH_LACI_2"/>
    <property type="match status" value="1"/>
</dbReference>
<gene>
    <name evidence="5" type="ORF">CGZ92_10365</name>
</gene>
<evidence type="ECO:0000259" key="4">
    <source>
        <dbReference type="PROSITE" id="PS50932"/>
    </source>
</evidence>
<dbReference type="InterPro" id="IPR028082">
    <property type="entry name" value="Peripla_BP_I"/>
</dbReference>
<dbReference type="AlphaFoldDB" id="A0A255E740"/>
<dbReference type="InterPro" id="IPR000843">
    <property type="entry name" value="HTH_LacI"/>
</dbReference>
<dbReference type="CDD" id="cd06267">
    <property type="entry name" value="PBP1_LacI_sugar_binding-like"/>
    <property type="match status" value="1"/>
</dbReference>
<dbReference type="CDD" id="cd01392">
    <property type="entry name" value="HTH_LacI"/>
    <property type="match status" value="1"/>
</dbReference>
<dbReference type="PANTHER" id="PTHR30146">
    <property type="entry name" value="LACI-RELATED TRANSCRIPTIONAL REPRESSOR"/>
    <property type="match status" value="1"/>
</dbReference>
<dbReference type="SMART" id="SM00354">
    <property type="entry name" value="HTH_LACI"/>
    <property type="match status" value="1"/>
</dbReference>
<dbReference type="GO" id="GO:0000976">
    <property type="term" value="F:transcription cis-regulatory region binding"/>
    <property type="evidence" value="ECO:0007669"/>
    <property type="project" value="TreeGrafter"/>
</dbReference>
<dbReference type="RefSeq" id="WP_094451317.1">
    <property type="nucleotide sequence ID" value="NZ_NMVI01000025.1"/>
</dbReference>
<dbReference type="Pfam" id="PF13377">
    <property type="entry name" value="Peripla_BP_3"/>
    <property type="match status" value="1"/>
</dbReference>
<dbReference type="PROSITE" id="PS00356">
    <property type="entry name" value="HTH_LACI_1"/>
    <property type="match status" value="1"/>
</dbReference>
<evidence type="ECO:0000256" key="3">
    <source>
        <dbReference type="ARBA" id="ARBA00023163"/>
    </source>
</evidence>
<dbReference type="Proteomes" id="UP000216533">
    <property type="component" value="Unassembled WGS sequence"/>
</dbReference>
<dbReference type="Gene3D" id="1.10.260.40">
    <property type="entry name" value="lambda repressor-like DNA-binding domains"/>
    <property type="match status" value="1"/>
</dbReference>
<sequence>MTVTLADVAKRVGVSASTVSRALSSPDKVNPQTRQEIMAAVEAMGYVPNQAAKSLNSGRRDALGIVVPDIANPFFPPIIKAVQARAARLGHSVLISDSDEQTRDELGLVRELVKRSDGVIVVSPRSDPGALADLAAREVIVFINREIEGAVNVLIDDGVGVGQAVEHLHALGHRKVCYLAGPARSWSNKVRRAAAREAAERVGVELVEYGPFNPQMQAGVRAADLVVASGATGVIAYDDLIASGLMLRLAQRGVSVPGDISVIGVDNSALSGTSYPTLTSVSVPCYDAGVTAVNIMNEHLLGKRVEPQTIQLETELVVRGSTGDCPR</sequence>
<name>A0A255E740_9ACTN</name>
<protein>
    <submittedName>
        <fullName evidence="5">LacI family transcriptional regulator</fullName>
    </submittedName>
</protein>
<keyword evidence="2" id="KW-0238">DNA-binding</keyword>
<comment type="caution">
    <text evidence="5">The sequence shown here is derived from an EMBL/GenBank/DDBJ whole genome shotgun (WGS) entry which is preliminary data.</text>
</comment>
<organism evidence="5 6">
    <name type="scientific">Parenemella sanctibonifatiensis</name>
    <dbReference type="NCBI Taxonomy" id="2016505"/>
    <lineage>
        <taxon>Bacteria</taxon>
        <taxon>Bacillati</taxon>
        <taxon>Actinomycetota</taxon>
        <taxon>Actinomycetes</taxon>
        <taxon>Propionibacteriales</taxon>
        <taxon>Propionibacteriaceae</taxon>
        <taxon>Parenemella</taxon>
    </lineage>
</organism>
<evidence type="ECO:0000313" key="6">
    <source>
        <dbReference type="Proteomes" id="UP000216533"/>
    </source>
</evidence>